<keyword evidence="9" id="KW-0479">Metal-binding</keyword>
<comment type="caution">
    <text evidence="14">The sequence shown here is derived from an EMBL/GenBank/DDBJ whole genome shotgun (WGS) entry which is preliminary data.</text>
</comment>
<evidence type="ECO:0000256" key="1">
    <source>
        <dbReference type="ARBA" id="ARBA00001966"/>
    </source>
</evidence>
<keyword evidence="11" id="KW-0411">Iron-sulfur</keyword>
<evidence type="ECO:0000256" key="3">
    <source>
        <dbReference type="ARBA" id="ARBA00007544"/>
    </source>
</evidence>
<keyword evidence="8" id="KW-0949">S-adenosyl-L-methionine</keyword>
<dbReference type="InterPro" id="IPR004383">
    <property type="entry name" value="rRNA_lsu_MTrfase_RlmN/Cfr"/>
</dbReference>
<evidence type="ECO:0000256" key="9">
    <source>
        <dbReference type="ARBA" id="ARBA00022723"/>
    </source>
</evidence>
<keyword evidence="15" id="KW-1185">Reference proteome</keyword>
<dbReference type="CDD" id="cd01335">
    <property type="entry name" value="Radical_SAM"/>
    <property type="match status" value="1"/>
</dbReference>
<dbReference type="SUPFAM" id="SSF102114">
    <property type="entry name" value="Radical SAM enzymes"/>
    <property type="match status" value="1"/>
</dbReference>
<dbReference type="InterPro" id="IPR040072">
    <property type="entry name" value="Methyltransferase_A"/>
</dbReference>
<reference evidence="14 15" key="1">
    <citation type="submission" date="2022-06" db="EMBL/GenBank/DDBJ databases">
        <title>Runella sp. S5 genome sequencing.</title>
        <authorList>
            <person name="Park S."/>
        </authorList>
    </citation>
    <scope>NUCLEOTIDE SEQUENCE [LARGE SCALE GENOMIC DNA]</scope>
    <source>
        <strain evidence="14 15">S5</strain>
    </source>
</reference>
<evidence type="ECO:0000256" key="11">
    <source>
        <dbReference type="ARBA" id="ARBA00023014"/>
    </source>
</evidence>
<accession>A0ABT1FSW3</accession>
<protein>
    <submittedName>
        <fullName evidence="14">Radical SAM protein</fullName>
    </submittedName>
</protein>
<dbReference type="Gene3D" id="3.20.20.70">
    <property type="entry name" value="Aldolase class I"/>
    <property type="match status" value="1"/>
</dbReference>
<evidence type="ECO:0000256" key="7">
    <source>
        <dbReference type="ARBA" id="ARBA00022679"/>
    </source>
</evidence>
<organism evidence="14 15">
    <name type="scientific">Runella salmonicolor</name>
    <dbReference type="NCBI Taxonomy" id="2950278"/>
    <lineage>
        <taxon>Bacteria</taxon>
        <taxon>Pseudomonadati</taxon>
        <taxon>Bacteroidota</taxon>
        <taxon>Cytophagia</taxon>
        <taxon>Cytophagales</taxon>
        <taxon>Spirosomataceae</taxon>
        <taxon>Runella</taxon>
    </lineage>
</organism>
<evidence type="ECO:0000259" key="13">
    <source>
        <dbReference type="PROSITE" id="PS51918"/>
    </source>
</evidence>
<keyword evidence="5" id="KW-0963">Cytoplasm</keyword>
<dbReference type="InterPro" id="IPR013785">
    <property type="entry name" value="Aldolase_TIM"/>
</dbReference>
<dbReference type="EMBL" id="JAMZEL010000009">
    <property type="protein sequence ID" value="MCP1384863.1"/>
    <property type="molecule type" value="Genomic_DNA"/>
</dbReference>
<dbReference type="PIRSF" id="PIRSF006004">
    <property type="entry name" value="CHP00048"/>
    <property type="match status" value="1"/>
</dbReference>
<dbReference type="InterPro" id="IPR058240">
    <property type="entry name" value="rSAM_sf"/>
</dbReference>
<proteinExistence type="inferred from homology"/>
<name>A0ABT1FSW3_9BACT</name>
<evidence type="ECO:0000256" key="8">
    <source>
        <dbReference type="ARBA" id="ARBA00022691"/>
    </source>
</evidence>
<dbReference type="PROSITE" id="PS51918">
    <property type="entry name" value="RADICAL_SAM"/>
    <property type="match status" value="1"/>
</dbReference>
<comment type="subcellular location">
    <subcellularLocation>
        <location evidence="2">Cytoplasm</location>
    </subcellularLocation>
</comment>
<evidence type="ECO:0000256" key="5">
    <source>
        <dbReference type="ARBA" id="ARBA00022490"/>
    </source>
</evidence>
<dbReference type="SFLD" id="SFLDS00029">
    <property type="entry name" value="Radical_SAM"/>
    <property type="match status" value="1"/>
</dbReference>
<comment type="similarity">
    <text evidence="3">Belongs to the radical SAM superfamily. RlmN family.</text>
</comment>
<evidence type="ECO:0000256" key="6">
    <source>
        <dbReference type="ARBA" id="ARBA00022603"/>
    </source>
</evidence>
<evidence type="ECO:0000313" key="14">
    <source>
        <dbReference type="EMBL" id="MCP1384863.1"/>
    </source>
</evidence>
<dbReference type="InterPro" id="IPR007197">
    <property type="entry name" value="rSAM"/>
</dbReference>
<keyword evidence="4" id="KW-0004">4Fe-4S</keyword>
<sequence length="315" mass="35744">MFTEIKTIQSSDENVMKFVFEKDNAVAEAVLYKYPTYEDRTVICCSTQSGCPVGCRFCGAGDYFVRSLKAEEIVFQVDHCLQSQNIDASKIQKFQIMVMSMGEPLLNFKELEKAFEILYSKYPQAKLLISSIGPQINYEPVIQMAQRIPTVGLQFSVHESTDEKRDKLIPFKAKLILSDIAHIGEVFLIRTGRKPFFNYCAHEHNSSQQDADNIAKLFNPDVFEATISVVCERDESIAAANVRQRELASSFMQKLWEHGFSTRMFDPAGQDDIGGGCGQLWFVQNWMQNNQHLAMKSVGFGMEVVHAPKEELLAY</sequence>
<feature type="domain" description="Radical SAM core" evidence="13">
    <location>
        <begin position="37"/>
        <end position="271"/>
    </location>
</feature>
<evidence type="ECO:0000256" key="4">
    <source>
        <dbReference type="ARBA" id="ARBA00022485"/>
    </source>
</evidence>
<comment type="cofactor">
    <cofactor evidence="1">
        <name>[4Fe-4S] cluster</name>
        <dbReference type="ChEBI" id="CHEBI:49883"/>
    </cofactor>
</comment>
<dbReference type="PANTHER" id="PTHR30544">
    <property type="entry name" value="23S RRNA METHYLTRANSFERASE"/>
    <property type="match status" value="1"/>
</dbReference>
<keyword evidence="10" id="KW-0408">Iron</keyword>
<keyword evidence="12" id="KW-1015">Disulfide bond</keyword>
<dbReference type="PANTHER" id="PTHR30544:SF5">
    <property type="entry name" value="RADICAL SAM CORE DOMAIN-CONTAINING PROTEIN"/>
    <property type="match status" value="1"/>
</dbReference>
<keyword evidence="6" id="KW-0489">Methyltransferase</keyword>
<evidence type="ECO:0000256" key="12">
    <source>
        <dbReference type="ARBA" id="ARBA00023157"/>
    </source>
</evidence>
<dbReference type="Proteomes" id="UP001204772">
    <property type="component" value="Unassembled WGS sequence"/>
</dbReference>
<evidence type="ECO:0000313" key="15">
    <source>
        <dbReference type="Proteomes" id="UP001204772"/>
    </source>
</evidence>
<evidence type="ECO:0000256" key="10">
    <source>
        <dbReference type="ARBA" id="ARBA00023004"/>
    </source>
</evidence>
<dbReference type="RefSeq" id="WP_253530773.1">
    <property type="nucleotide sequence ID" value="NZ_JAMZEL010000009.1"/>
</dbReference>
<gene>
    <name evidence="14" type="ORF">NCI00_20675</name>
</gene>
<evidence type="ECO:0000256" key="2">
    <source>
        <dbReference type="ARBA" id="ARBA00004496"/>
    </source>
</evidence>
<keyword evidence="7" id="KW-0808">Transferase</keyword>